<reference evidence="2" key="1">
    <citation type="journal article" date="2021" name="J. Hered.">
        <title>Genome Assembly of Salicaceae Populus deltoides (Eastern Cottonwood) I-69 Based on Nanopore Sequencing and Hi-C Technologies.</title>
        <authorList>
            <person name="Bai S."/>
            <person name="Wu H."/>
            <person name="Zhang J."/>
            <person name="Pan Z."/>
            <person name="Zhao W."/>
            <person name="Li Z."/>
            <person name="Tong C."/>
        </authorList>
    </citation>
    <scope>NUCLEOTIDE SEQUENCE</scope>
    <source>
        <tissue evidence="2">Leaf</tissue>
    </source>
</reference>
<name>A0A8T2Z0W4_POPDE</name>
<dbReference type="InterPro" id="IPR044287">
    <property type="entry name" value="SGS3"/>
</dbReference>
<dbReference type="PANTHER" id="PTHR46602">
    <property type="entry name" value="PROTEIN SUPPRESSOR OF GENE SILENCING 3"/>
    <property type="match status" value="1"/>
</dbReference>
<accession>A0A8T2Z0W4</accession>
<evidence type="ECO:0000256" key="1">
    <source>
        <dbReference type="SAM" id="Coils"/>
    </source>
</evidence>
<gene>
    <name evidence="2" type="ORF">H0E87_008450</name>
</gene>
<dbReference type="EMBL" id="JACEGQ020000004">
    <property type="protein sequence ID" value="KAH8510921.1"/>
    <property type="molecule type" value="Genomic_DNA"/>
</dbReference>
<organism evidence="2 3">
    <name type="scientific">Populus deltoides</name>
    <name type="common">Eastern poplar</name>
    <name type="synonym">Eastern cottonwood</name>
    <dbReference type="NCBI Taxonomy" id="3696"/>
    <lineage>
        <taxon>Eukaryota</taxon>
        <taxon>Viridiplantae</taxon>
        <taxon>Streptophyta</taxon>
        <taxon>Embryophyta</taxon>
        <taxon>Tracheophyta</taxon>
        <taxon>Spermatophyta</taxon>
        <taxon>Magnoliopsida</taxon>
        <taxon>eudicotyledons</taxon>
        <taxon>Gunneridae</taxon>
        <taxon>Pentapetalae</taxon>
        <taxon>rosids</taxon>
        <taxon>fabids</taxon>
        <taxon>Malpighiales</taxon>
        <taxon>Salicaceae</taxon>
        <taxon>Saliceae</taxon>
        <taxon>Populus</taxon>
    </lineage>
</organism>
<proteinExistence type="predicted"/>
<protein>
    <submittedName>
        <fullName evidence="2">Uncharacterized protein</fullName>
    </submittedName>
</protein>
<dbReference type="GO" id="GO:0051607">
    <property type="term" value="P:defense response to virus"/>
    <property type="evidence" value="ECO:0007669"/>
    <property type="project" value="InterPro"/>
</dbReference>
<dbReference type="Proteomes" id="UP000807159">
    <property type="component" value="Chromosome 4"/>
</dbReference>
<dbReference type="GO" id="GO:0031047">
    <property type="term" value="P:regulatory ncRNA-mediated gene silencing"/>
    <property type="evidence" value="ECO:0007669"/>
    <property type="project" value="InterPro"/>
</dbReference>
<dbReference type="AlphaFoldDB" id="A0A8T2Z0W4"/>
<dbReference type="PANTHER" id="PTHR46602:SF1">
    <property type="entry name" value="PROTEIN SUPPRESSOR OF GENE SILENCING 3"/>
    <property type="match status" value="1"/>
</dbReference>
<sequence length="132" mass="15458">MNTSSAGEVLGKWKWKGLMVVNQIRQMAEDNQQLLHLKNKVVLEQLEEFSGIVNEKLRKTEEENRIVRLRTQMHHKQNKEEGYDLIKEYAEKLTAMKRRKLEIESLTLDEPALLRSTLQTSQMALAMPEVPR</sequence>
<comment type="caution">
    <text evidence="2">The sequence shown here is derived from an EMBL/GenBank/DDBJ whole genome shotgun (WGS) entry which is preliminary data.</text>
</comment>
<feature type="coiled-coil region" evidence="1">
    <location>
        <begin position="52"/>
        <end position="79"/>
    </location>
</feature>
<evidence type="ECO:0000313" key="3">
    <source>
        <dbReference type="Proteomes" id="UP000807159"/>
    </source>
</evidence>
<evidence type="ECO:0000313" key="2">
    <source>
        <dbReference type="EMBL" id="KAH8510921.1"/>
    </source>
</evidence>
<keyword evidence="1" id="KW-0175">Coiled coil</keyword>
<keyword evidence="3" id="KW-1185">Reference proteome</keyword>